<dbReference type="EC" id="3.5.4.12" evidence="3"/>
<name>A0A210QEM6_MIZYE</name>
<feature type="domain" description="CMP/dCMP-type deaminase" evidence="5">
    <location>
        <begin position="13"/>
        <end position="101"/>
    </location>
</feature>
<dbReference type="InterPro" id="IPR016193">
    <property type="entry name" value="Cytidine_deaminase-like"/>
</dbReference>
<gene>
    <name evidence="6" type="ORF">KP79_PYT12588</name>
</gene>
<dbReference type="GO" id="GO:0005737">
    <property type="term" value="C:cytoplasm"/>
    <property type="evidence" value="ECO:0007669"/>
    <property type="project" value="TreeGrafter"/>
</dbReference>
<sequence length="101" mass="11193">MDGSKSQNNDIINWEEYFMGVAVLSAKRSKDPNTKVGACIVNENKRIVGLGYNGYPDNIHDNDAKLPWGKSSEKDADGNVKDRDLYGSIVEVLLYLISSIL</sequence>
<dbReference type="AlphaFoldDB" id="A0A210QEM6"/>
<dbReference type="PANTHER" id="PTHR11086:SF18">
    <property type="entry name" value="DEOXYCYTIDYLATE DEAMINASE"/>
    <property type="match status" value="1"/>
</dbReference>
<evidence type="ECO:0000256" key="2">
    <source>
        <dbReference type="ARBA" id="ARBA00022801"/>
    </source>
</evidence>
<evidence type="ECO:0000259" key="5">
    <source>
        <dbReference type="PROSITE" id="PS51747"/>
    </source>
</evidence>
<evidence type="ECO:0000256" key="4">
    <source>
        <dbReference type="ARBA" id="ARBA00041763"/>
    </source>
</evidence>
<keyword evidence="7" id="KW-1185">Reference proteome</keyword>
<proteinExistence type="predicted"/>
<dbReference type="Gene3D" id="3.40.140.10">
    <property type="entry name" value="Cytidine Deaminase, domain 2"/>
    <property type="match status" value="1"/>
</dbReference>
<dbReference type="PANTHER" id="PTHR11086">
    <property type="entry name" value="DEOXYCYTIDYLATE DEAMINASE-RELATED"/>
    <property type="match status" value="1"/>
</dbReference>
<dbReference type="OrthoDB" id="6710946at2759"/>
<dbReference type="Proteomes" id="UP000242188">
    <property type="component" value="Unassembled WGS sequence"/>
</dbReference>
<reference evidence="6 7" key="1">
    <citation type="journal article" date="2017" name="Nat. Ecol. Evol.">
        <title>Scallop genome provides insights into evolution of bilaterian karyotype and development.</title>
        <authorList>
            <person name="Wang S."/>
            <person name="Zhang J."/>
            <person name="Jiao W."/>
            <person name="Li J."/>
            <person name="Xun X."/>
            <person name="Sun Y."/>
            <person name="Guo X."/>
            <person name="Huan P."/>
            <person name="Dong B."/>
            <person name="Zhang L."/>
            <person name="Hu X."/>
            <person name="Sun X."/>
            <person name="Wang J."/>
            <person name="Zhao C."/>
            <person name="Wang Y."/>
            <person name="Wang D."/>
            <person name="Huang X."/>
            <person name="Wang R."/>
            <person name="Lv J."/>
            <person name="Li Y."/>
            <person name="Zhang Z."/>
            <person name="Liu B."/>
            <person name="Lu W."/>
            <person name="Hui Y."/>
            <person name="Liang J."/>
            <person name="Zhou Z."/>
            <person name="Hou R."/>
            <person name="Li X."/>
            <person name="Liu Y."/>
            <person name="Li H."/>
            <person name="Ning X."/>
            <person name="Lin Y."/>
            <person name="Zhao L."/>
            <person name="Xing Q."/>
            <person name="Dou J."/>
            <person name="Li Y."/>
            <person name="Mao J."/>
            <person name="Guo H."/>
            <person name="Dou H."/>
            <person name="Li T."/>
            <person name="Mu C."/>
            <person name="Jiang W."/>
            <person name="Fu Q."/>
            <person name="Fu X."/>
            <person name="Miao Y."/>
            <person name="Liu J."/>
            <person name="Yu Q."/>
            <person name="Li R."/>
            <person name="Liao H."/>
            <person name="Li X."/>
            <person name="Kong Y."/>
            <person name="Jiang Z."/>
            <person name="Chourrout D."/>
            <person name="Li R."/>
            <person name="Bao Z."/>
        </authorList>
    </citation>
    <scope>NUCLEOTIDE SEQUENCE [LARGE SCALE GENOMIC DNA]</scope>
    <source>
        <strain evidence="6 7">PY_sf001</strain>
    </source>
</reference>
<comment type="caution">
    <text evidence="6">The sequence shown here is derived from an EMBL/GenBank/DDBJ whole genome shotgun (WGS) entry which is preliminary data.</text>
</comment>
<evidence type="ECO:0000256" key="1">
    <source>
        <dbReference type="ARBA" id="ARBA00022727"/>
    </source>
</evidence>
<dbReference type="EMBL" id="NEDP02004037">
    <property type="protein sequence ID" value="OWF47101.1"/>
    <property type="molecule type" value="Genomic_DNA"/>
</dbReference>
<protein>
    <recommendedName>
        <fullName evidence="4">dCMP deaminase</fullName>
        <ecNumber evidence="3">3.5.4.12</ecNumber>
    </recommendedName>
    <alternativeName>
        <fullName evidence="4">dCMP deaminase</fullName>
    </alternativeName>
</protein>
<keyword evidence="1" id="KW-0545">Nucleotide biosynthesis</keyword>
<dbReference type="InterPro" id="IPR002125">
    <property type="entry name" value="CMP_dCMP_dom"/>
</dbReference>
<dbReference type="SUPFAM" id="SSF53927">
    <property type="entry name" value="Cytidine deaminase-like"/>
    <property type="match status" value="1"/>
</dbReference>
<dbReference type="GO" id="GO:0004132">
    <property type="term" value="F:dCMP deaminase activity"/>
    <property type="evidence" value="ECO:0007669"/>
    <property type="project" value="TreeGrafter"/>
</dbReference>
<dbReference type="InterPro" id="IPR015517">
    <property type="entry name" value="dCMP_deaminase-rel"/>
</dbReference>
<evidence type="ECO:0000313" key="7">
    <source>
        <dbReference type="Proteomes" id="UP000242188"/>
    </source>
</evidence>
<dbReference type="STRING" id="6573.A0A210QEM6"/>
<dbReference type="Pfam" id="PF00383">
    <property type="entry name" value="dCMP_cyt_deam_1"/>
    <property type="match status" value="1"/>
</dbReference>
<accession>A0A210QEM6</accession>
<dbReference type="PROSITE" id="PS51747">
    <property type="entry name" value="CYT_DCMP_DEAMINASES_2"/>
    <property type="match status" value="1"/>
</dbReference>
<evidence type="ECO:0000313" key="6">
    <source>
        <dbReference type="EMBL" id="OWF47101.1"/>
    </source>
</evidence>
<keyword evidence="2" id="KW-0378">Hydrolase</keyword>
<evidence type="ECO:0000256" key="3">
    <source>
        <dbReference type="ARBA" id="ARBA00038938"/>
    </source>
</evidence>
<organism evidence="6 7">
    <name type="scientific">Mizuhopecten yessoensis</name>
    <name type="common">Japanese scallop</name>
    <name type="synonym">Patinopecten yessoensis</name>
    <dbReference type="NCBI Taxonomy" id="6573"/>
    <lineage>
        <taxon>Eukaryota</taxon>
        <taxon>Metazoa</taxon>
        <taxon>Spiralia</taxon>
        <taxon>Lophotrochozoa</taxon>
        <taxon>Mollusca</taxon>
        <taxon>Bivalvia</taxon>
        <taxon>Autobranchia</taxon>
        <taxon>Pteriomorphia</taxon>
        <taxon>Pectinida</taxon>
        <taxon>Pectinoidea</taxon>
        <taxon>Pectinidae</taxon>
        <taxon>Mizuhopecten</taxon>
    </lineage>
</organism>